<keyword evidence="2" id="KW-0732">Signal</keyword>
<organism evidence="3 4">
    <name type="scientific">Luteibacter yeojuensis</name>
    <dbReference type="NCBI Taxonomy" id="345309"/>
    <lineage>
        <taxon>Bacteria</taxon>
        <taxon>Pseudomonadati</taxon>
        <taxon>Pseudomonadota</taxon>
        <taxon>Gammaproteobacteria</taxon>
        <taxon>Lysobacterales</taxon>
        <taxon>Rhodanobacteraceae</taxon>
        <taxon>Luteibacter</taxon>
    </lineage>
</organism>
<feature type="chain" id="PRO_5031423581" evidence="2">
    <location>
        <begin position="21"/>
        <end position="357"/>
    </location>
</feature>
<dbReference type="AlphaFoldDB" id="A0A7X5QVF8"/>
<comment type="caution">
    <text evidence="3">The sequence shown here is derived from an EMBL/GenBank/DDBJ whole genome shotgun (WGS) entry which is preliminary data.</text>
</comment>
<accession>A0A7X5QVF8</accession>
<evidence type="ECO:0000313" key="4">
    <source>
        <dbReference type="Proteomes" id="UP000518878"/>
    </source>
</evidence>
<feature type="compositionally biased region" description="Low complexity" evidence="1">
    <location>
        <begin position="118"/>
        <end position="129"/>
    </location>
</feature>
<dbReference type="RefSeq" id="WP_166699815.1">
    <property type="nucleotide sequence ID" value="NZ_JAAQTL010000001.1"/>
</dbReference>
<feature type="region of interest" description="Disordered" evidence="1">
    <location>
        <begin position="329"/>
        <end position="357"/>
    </location>
</feature>
<name>A0A7X5QVF8_9GAMM</name>
<feature type="signal peptide" evidence="2">
    <location>
        <begin position="1"/>
        <end position="20"/>
    </location>
</feature>
<evidence type="ECO:0000256" key="1">
    <source>
        <dbReference type="SAM" id="MobiDB-lite"/>
    </source>
</evidence>
<protein>
    <submittedName>
        <fullName evidence="3">Uncharacterized protein</fullName>
    </submittedName>
</protein>
<keyword evidence="4" id="KW-1185">Reference proteome</keyword>
<feature type="region of interest" description="Disordered" evidence="1">
    <location>
        <begin position="118"/>
        <end position="154"/>
    </location>
</feature>
<dbReference type="Proteomes" id="UP000518878">
    <property type="component" value="Unassembled WGS sequence"/>
</dbReference>
<evidence type="ECO:0000256" key="2">
    <source>
        <dbReference type="SAM" id="SignalP"/>
    </source>
</evidence>
<sequence>MNRTCSIVALLSILMSTSMAIDAGSVVVDDLDLDEGNVVALLEQTSQYYVDAMHELVNARYKDEYRAIRWEDLENAMTQARVARVEYHFEIDGRPRVRVYHAMGGVPLGVMGEDIFRGPTRPGTPVTPTDAGPPEAHWEIDEGDPAPNEPQRDLAGLDADDEVFFDHFDDIDVRARILPGQGSALPSFHIDGQDRALDPEMKALRHIEDDMKNKIVPSGGRIDAKIGGILCSSCRHAMQTMARAYDVDIRATQIFQTMPRRRQDAMLQSGRARMARGRLVDASSGRPLLAHDVLNGAREAQVRRSLGVRSLDRSLKGVQWSKRSFLPAAMGSTSDAESPLTRRASNPDVDEPSTPGC</sequence>
<reference evidence="3 4" key="1">
    <citation type="journal article" date="2006" name="Int. J. Syst. Evol. Microbiol.">
        <title>Dyella yeojuensis sp. nov., isolated from greenhouse soil in Korea.</title>
        <authorList>
            <person name="Kim B.Y."/>
            <person name="Weon H.Y."/>
            <person name="Lee K.H."/>
            <person name="Seok S.J."/>
            <person name="Kwon S.W."/>
            <person name="Go S.J."/>
            <person name="Stackebrandt E."/>
        </authorList>
    </citation>
    <scope>NUCLEOTIDE SEQUENCE [LARGE SCALE GENOMIC DNA]</scope>
    <source>
        <strain evidence="3 4">DSM 17673</strain>
    </source>
</reference>
<dbReference type="EMBL" id="JAAQTL010000001">
    <property type="protein sequence ID" value="NID16149.1"/>
    <property type="molecule type" value="Genomic_DNA"/>
</dbReference>
<evidence type="ECO:0000313" key="3">
    <source>
        <dbReference type="EMBL" id="NID16149.1"/>
    </source>
</evidence>
<proteinExistence type="predicted"/>
<gene>
    <name evidence="3" type="ORF">HBF32_11830</name>
</gene>